<evidence type="ECO:0000313" key="6">
    <source>
        <dbReference type="EMBL" id="RZS73483.1"/>
    </source>
</evidence>
<comment type="caution">
    <text evidence="5">The sequence shown here is derived from an EMBL/GenBank/DDBJ whole genome shotgun (WGS) entry which is preliminary data.</text>
</comment>
<sequence>MAYDNNNVFARILRDELPSIRVYEDEYTVAFMDIMPQAPGHVLVIPKEAAETLLDLSDDGARAVISTTRHLAIAAKQAFAPQGILVAQMNGAAAGQTVPHIHFHVIPRNAGQEVLAHAAEKGDMAELVANAEKLRKVLAEMAKDEA</sequence>
<gene>
    <name evidence="5" type="ORF">AAV32_02855</name>
    <name evidence="6" type="ORF">EV679_0675</name>
</gene>
<dbReference type="GO" id="GO:0009117">
    <property type="term" value="P:nucleotide metabolic process"/>
    <property type="evidence" value="ECO:0007669"/>
    <property type="project" value="TreeGrafter"/>
</dbReference>
<dbReference type="EMBL" id="LBNE01000001">
    <property type="protein sequence ID" value="KKO73233.1"/>
    <property type="molecule type" value="Genomic_DNA"/>
</dbReference>
<evidence type="ECO:0000313" key="8">
    <source>
        <dbReference type="Proteomes" id="UP000292039"/>
    </source>
</evidence>
<dbReference type="EMBL" id="SGWZ01000001">
    <property type="protein sequence ID" value="RZS73483.1"/>
    <property type="molecule type" value="Genomic_DNA"/>
</dbReference>
<dbReference type="Gene3D" id="3.30.428.10">
    <property type="entry name" value="HIT-like"/>
    <property type="match status" value="1"/>
</dbReference>
<proteinExistence type="predicted"/>
<dbReference type="InterPro" id="IPR001310">
    <property type="entry name" value="Histidine_triad_HIT"/>
</dbReference>
<dbReference type="SUPFAM" id="SSF54197">
    <property type="entry name" value="HIT-like"/>
    <property type="match status" value="1"/>
</dbReference>
<dbReference type="PANTHER" id="PTHR46648:SF1">
    <property type="entry name" value="ADENOSINE 5'-MONOPHOSPHORAMIDASE HNT1"/>
    <property type="match status" value="1"/>
</dbReference>
<dbReference type="Proteomes" id="UP000292039">
    <property type="component" value="Unassembled WGS sequence"/>
</dbReference>
<dbReference type="STRING" id="206506.AAV32_02855"/>
<dbReference type="RefSeq" id="WP_068367311.1">
    <property type="nucleotide sequence ID" value="NZ_CBCSEB010000002.1"/>
</dbReference>
<dbReference type="InterPro" id="IPR039384">
    <property type="entry name" value="HINT"/>
</dbReference>
<reference evidence="5 7" key="1">
    <citation type="submission" date="2015-04" db="EMBL/GenBank/DDBJ databases">
        <title>Genome sequence of Kerstersia gyiorum CG1.</title>
        <authorList>
            <person name="Greninger A.L."/>
            <person name="Kozyreva V."/>
            <person name="Chaturvedi V."/>
        </authorList>
    </citation>
    <scope>NUCLEOTIDE SEQUENCE [LARGE SCALE GENOMIC DNA]</scope>
    <source>
        <strain evidence="5 7">CG1</strain>
    </source>
</reference>
<dbReference type="PROSITE" id="PS51084">
    <property type="entry name" value="HIT_2"/>
    <property type="match status" value="1"/>
</dbReference>
<evidence type="ECO:0000259" key="4">
    <source>
        <dbReference type="PROSITE" id="PS51084"/>
    </source>
</evidence>
<dbReference type="InterPro" id="IPR036265">
    <property type="entry name" value="HIT-like_sf"/>
</dbReference>
<evidence type="ECO:0000313" key="7">
    <source>
        <dbReference type="Proteomes" id="UP000078084"/>
    </source>
</evidence>
<dbReference type="InterPro" id="IPR011146">
    <property type="entry name" value="HIT-like"/>
</dbReference>
<dbReference type="PANTHER" id="PTHR46648">
    <property type="entry name" value="HIT FAMILY PROTEIN 1"/>
    <property type="match status" value="1"/>
</dbReference>
<dbReference type="AlphaFoldDB" id="A0A171KWG6"/>
<evidence type="ECO:0000256" key="3">
    <source>
        <dbReference type="PROSITE-ProRule" id="PRU00464"/>
    </source>
</evidence>
<dbReference type="PATRIC" id="fig|206506.3.peg.627"/>
<keyword evidence="7" id="KW-1185">Reference proteome</keyword>
<accession>A0A171KWG6</accession>
<keyword evidence="5" id="KW-0378">Hydrolase</keyword>
<evidence type="ECO:0000256" key="1">
    <source>
        <dbReference type="PIRSR" id="PIRSR601310-1"/>
    </source>
</evidence>
<dbReference type="GO" id="GO:0016787">
    <property type="term" value="F:hydrolase activity"/>
    <property type="evidence" value="ECO:0007669"/>
    <property type="project" value="UniProtKB-KW"/>
</dbReference>
<reference evidence="6 8" key="2">
    <citation type="submission" date="2019-02" db="EMBL/GenBank/DDBJ databases">
        <title>Genomic Encyclopedia of Type Strains, Phase IV (KMG-IV): sequencing the most valuable type-strain genomes for metagenomic binning, comparative biology and taxonomic classification.</title>
        <authorList>
            <person name="Goeker M."/>
        </authorList>
    </citation>
    <scope>NUCLEOTIDE SEQUENCE [LARGE SCALE GENOMIC DNA]</scope>
    <source>
        <strain evidence="6 8">DSM 16618</strain>
    </source>
</reference>
<dbReference type="PRINTS" id="PR00332">
    <property type="entry name" value="HISTRIAD"/>
</dbReference>
<evidence type="ECO:0000256" key="2">
    <source>
        <dbReference type="PIRSR" id="PIRSR601310-3"/>
    </source>
</evidence>
<dbReference type="GeneID" id="99727821"/>
<organism evidence="5 7">
    <name type="scientific">Kerstersia gyiorum</name>
    <dbReference type="NCBI Taxonomy" id="206506"/>
    <lineage>
        <taxon>Bacteria</taxon>
        <taxon>Pseudomonadati</taxon>
        <taxon>Pseudomonadota</taxon>
        <taxon>Betaproteobacteria</taxon>
        <taxon>Burkholderiales</taxon>
        <taxon>Alcaligenaceae</taxon>
        <taxon>Kerstersia</taxon>
    </lineage>
</organism>
<evidence type="ECO:0000313" key="5">
    <source>
        <dbReference type="EMBL" id="KKO73233.1"/>
    </source>
</evidence>
<protein>
    <submittedName>
        <fullName evidence="5">HIT family hydrolase</fullName>
    </submittedName>
    <submittedName>
        <fullName evidence="6">Histidine triad (HIT) family protein</fullName>
    </submittedName>
</protein>
<dbReference type="CDD" id="cd01277">
    <property type="entry name" value="HINT_subgroup"/>
    <property type="match status" value="1"/>
</dbReference>
<feature type="short sequence motif" description="Histidine triad motif" evidence="2 3">
    <location>
        <begin position="100"/>
        <end position="104"/>
    </location>
</feature>
<name>A0A171KWG6_9BURK</name>
<dbReference type="Proteomes" id="UP000078084">
    <property type="component" value="Unassembled WGS sequence"/>
</dbReference>
<feature type="domain" description="HIT" evidence="4">
    <location>
        <begin position="8"/>
        <end position="115"/>
    </location>
</feature>
<dbReference type="Pfam" id="PF01230">
    <property type="entry name" value="HIT"/>
    <property type="match status" value="1"/>
</dbReference>
<feature type="active site" description="Tele-AMP-histidine intermediate" evidence="1">
    <location>
        <position position="102"/>
    </location>
</feature>